<dbReference type="EMBL" id="JAWJEJ010000001">
    <property type="protein sequence ID" value="MDV3456288.1"/>
    <property type="molecule type" value="Genomic_DNA"/>
</dbReference>
<evidence type="ECO:0000256" key="1">
    <source>
        <dbReference type="SAM" id="MobiDB-lite"/>
    </source>
</evidence>
<comment type="caution">
    <text evidence="2">The sequence shown here is derived from an EMBL/GenBank/DDBJ whole genome shotgun (WGS) entry which is preliminary data.</text>
</comment>
<proteinExistence type="predicted"/>
<protein>
    <submittedName>
        <fullName evidence="2">Uncharacterized protein</fullName>
    </submittedName>
</protein>
<dbReference type="RefSeq" id="WP_317225477.1">
    <property type="nucleotide sequence ID" value="NZ_JAWJEJ010000001.1"/>
</dbReference>
<evidence type="ECO:0000313" key="2">
    <source>
        <dbReference type="EMBL" id="MDV3456288.1"/>
    </source>
</evidence>
<keyword evidence="3" id="KW-1185">Reference proteome</keyword>
<feature type="region of interest" description="Disordered" evidence="1">
    <location>
        <begin position="21"/>
        <end position="68"/>
    </location>
</feature>
<feature type="compositionally biased region" description="Basic and acidic residues" evidence="1">
    <location>
        <begin position="55"/>
        <end position="68"/>
    </location>
</feature>
<organism evidence="2 3">
    <name type="scientific">Sphingomonas agrestis</name>
    <dbReference type="NCBI Taxonomy" id="3080540"/>
    <lineage>
        <taxon>Bacteria</taxon>
        <taxon>Pseudomonadati</taxon>
        <taxon>Pseudomonadota</taxon>
        <taxon>Alphaproteobacteria</taxon>
        <taxon>Sphingomonadales</taxon>
        <taxon>Sphingomonadaceae</taxon>
        <taxon>Sphingomonas</taxon>
    </lineage>
</organism>
<dbReference type="Proteomes" id="UP001273531">
    <property type="component" value="Unassembled WGS sequence"/>
</dbReference>
<accession>A0ABU3Y4F9</accession>
<gene>
    <name evidence="2" type="ORF">RZN05_04775</name>
</gene>
<sequence>MIMLDFPGLTSHFAHLFIPKIARPRNKPKDPAQGNAPGLPMGEAPVTASAPDHAGAAERLEKVRQTRI</sequence>
<reference evidence="2 3" key="1">
    <citation type="submission" date="2023-10" db="EMBL/GenBank/DDBJ databases">
        <title>Sphingomonas sp. HF-S4 16S ribosomal RNA gene Genome sequencing and assembly.</title>
        <authorList>
            <person name="Lee H."/>
        </authorList>
    </citation>
    <scope>NUCLEOTIDE SEQUENCE [LARGE SCALE GENOMIC DNA]</scope>
    <source>
        <strain evidence="2 3">HF-S4</strain>
    </source>
</reference>
<evidence type="ECO:0000313" key="3">
    <source>
        <dbReference type="Proteomes" id="UP001273531"/>
    </source>
</evidence>
<name>A0ABU3Y4F9_9SPHN</name>